<feature type="modified residue" description="4-aspartylphosphate" evidence="6">
    <location>
        <position position="51"/>
    </location>
</feature>
<evidence type="ECO:0000256" key="1">
    <source>
        <dbReference type="ARBA" id="ARBA00022553"/>
    </source>
</evidence>
<dbReference type="FunFam" id="3.40.50.2300:FF:000002">
    <property type="entry name" value="DNA-binding response regulator PhoP"/>
    <property type="match status" value="1"/>
</dbReference>
<dbReference type="SMART" id="SM00862">
    <property type="entry name" value="Trans_reg_C"/>
    <property type="match status" value="1"/>
</dbReference>
<dbReference type="PROSITE" id="PS50110">
    <property type="entry name" value="RESPONSE_REGULATORY"/>
    <property type="match status" value="1"/>
</dbReference>
<evidence type="ECO:0000313" key="10">
    <source>
        <dbReference type="EMBL" id="MDA7418620.1"/>
    </source>
</evidence>
<organism evidence="10 11">
    <name type="scientific">Xenophilus arseniciresistens</name>
    <dbReference type="NCBI Taxonomy" id="1283306"/>
    <lineage>
        <taxon>Bacteria</taxon>
        <taxon>Pseudomonadati</taxon>
        <taxon>Pseudomonadota</taxon>
        <taxon>Betaproteobacteria</taxon>
        <taxon>Burkholderiales</taxon>
        <taxon>Comamonadaceae</taxon>
        <taxon>Xenophilus</taxon>
    </lineage>
</organism>
<evidence type="ECO:0000256" key="5">
    <source>
        <dbReference type="ARBA" id="ARBA00023163"/>
    </source>
</evidence>
<keyword evidence="5" id="KW-0804">Transcription</keyword>
<dbReference type="InterPro" id="IPR036388">
    <property type="entry name" value="WH-like_DNA-bd_sf"/>
</dbReference>
<proteinExistence type="predicted"/>
<dbReference type="RefSeq" id="WP_271429826.1">
    <property type="nucleotide sequence ID" value="NZ_JAQIPB010000010.1"/>
</dbReference>
<name>A0AAE3N9Q9_9BURK</name>
<protein>
    <submittedName>
        <fullName evidence="10">Response regulator</fullName>
    </submittedName>
</protein>
<dbReference type="InterPro" id="IPR001789">
    <property type="entry name" value="Sig_transdc_resp-reg_receiver"/>
</dbReference>
<dbReference type="Gene3D" id="3.40.50.2300">
    <property type="match status" value="1"/>
</dbReference>
<accession>A0AAE3N9Q9</accession>
<evidence type="ECO:0000256" key="6">
    <source>
        <dbReference type="PROSITE-ProRule" id="PRU00169"/>
    </source>
</evidence>
<dbReference type="InterPro" id="IPR011006">
    <property type="entry name" value="CheY-like_superfamily"/>
</dbReference>
<dbReference type="AlphaFoldDB" id="A0AAE3N9Q9"/>
<dbReference type="PANTHER" id="PTHR48111">
    <property type="entry name" value="REGULATOR OF RPOS"/>
    <property type="match status" value="1"/>
</dbReference>
<sequence length="223" mass="24402">MRLLLAEDEAALADWLVKALAQSGCSVDWVADGRLVRRAMRCASYDALILDLGLPGLDGHDVLSDIRESDNGLPILVLTARDTLAERVATLRGGADDFLAKPFEVEELEARLLALVRRSRGRESARFSCGSLHYDATAKRFMLGAEPLTLTGREHAVLRTLIQSPGEPMSKPEILDKVFTDESDASPEVVEVIVHRLRKRLAGSDVQVTTLRGLGYVLEQSAP</sequence>
<dbReference type="Proteomes" id="UP001212602">
    <property type="component" value="Unassembled WGS sequence"/>
</dbReference>
<dbReference type="PROSITE" id="PS51755">
    <property type="entry name" value="OMPR_PHOB"/>
    <property type="match status" value="1"/>
</dbReference>
<dbReference type="EMBL" id="JAQIPB010000010">
    <property type="protein sequence ID" value="MDA7418620.1"/>
    <property type="molecule type" value="Genomic_DNA"/>
</dbReference>
<feature type="domain" description="OmpR/PhoB-type" evidence="9">
    <location>
        <begin position="124"/>
        <end position="220"/>
    </location>
</feature>
<evidence type="ECO:0000313" key="11">
    <source>
        <dbReference type="Proteomes" id="UP001212602"/>
    </source>
</evidence>
<dbReference type="InterPro" id="IPR001867">
    <property type="entry name" value="OmpR/PhoB-type_DNA-bd"/>
</dbReference>
<evidence type="ECO:0000259" key="8">
    <source>
        <dbReference type="PROSITE" id="PS50110"/>
    </source>
</evidence>
<comment type="caution">
    <text evidence="10">The sequence shown here is derived from an EMBL/GenBank/DDBJ whole genome shotgun (WGS) entry which is preliminary data.</text>
</comment>
<dbReference type="SMART" id="SM00448">
    <property type="entry name" value="REC"/>
    <property type="match status" value="1"/>
</dbReference>
<keyword evidence="1 6" id="KW-0597">Phosphoprotein</keyword>
<evidence type="ECO:0000256" key="4">
    <source>
        <dbReference type="ARBA" id="ARBA00023125"/>
    </source>
</evidence>
<gene>
    <name evidence="10" type="ORF">PGB34_19795</name>
</gene>
<reference evidence="10" key="1">
    <citation type="submission" date="2023-01" db="EMBL/GenBank/DDBJ databases">
        <title>Xenophilus mangrovi sp. nov., isolated from soil of Mangrove nature reserve.</title>
        <authorList>
            <person name="Xu S."/>
            <person name="Liu Z."/>
            <person name="Xu Y."/>
        </authorList>
    </citation>
    <scope>NUCLEOTIDE SEQUENCE</scope>
    <source>
        <strain evidence="10">YW8</strain>
    </source>
</reference>
<dbReference type="Gene3D" id="1.10.10.10">
    <property type="entry name" value="Winged helix-like DNA-binding domain superfamily/Winged helix DNA-binding domain"/>
    <property type="match status" value="1"/>
</dbReference>
<dbReference type="CDD" id="cd00383">
    <property type="entry name" value="trans_reg_C"/>
    <property type="match status" value="1"/>
</dbReference>
<keyword evidence="3" id="KW-0805">Transcription regulation</keyword>
<dbReference type="InterPro" id="IPR039420">
    <property type="entry name" value="WalR-like"/>
</dbReference>
<keyword evidence="11" id="KW-1185">Reference proteome</keyword>
<dbReference type="Pfam" id="PF00072">
    <property type="entry name" value="Response_reg"/>
    <property type="match status" value="1"/>
</dbReference>
<feature type="DNA-binding region" description="OmpR/PhoB-type" evidence="7">
    <location>
        <begin position="124"/>
        <end position="220"/>
    </location>
</feature>
<evidence type="ECO:0000256" key="7">
    <source>
        <dbReference type="PROSITE-ProRule" id="PRU01091"/>
    </source>
</evidence>
<evidence type="ECO:0000256" key="2">
    <source>
        <dbReference type="ARBA" id="ARBA00023012"/>
    </source>
</evidence>
<feature type="domain" description="Response regulatory" evidence="8">
    <location>
        <begin position="2"/>
        <end position="116"/>
    </location>
</feature>
<evidence type="ECO:0000256" key="3">
    <source>
        <dbReference type="ARBA" id="ARBA00023015"/>
    </source>
</evidence>
<evidence type="ECO:0000259" key="9">
    <source>
        <dbReference type="PROSITE" id="PS51755"/>
    </source>
</evidence>
<dbReference type="GO" id="GO:0005829">
    <property type="term" value="C:cytosol"/>
    <property type="evidence" value="ECO:0007669"/>
    <property type="project" value="TreeGrafter"/>
</dbReference>
<keyword evidence="2" id="KW-0902">Two-component regulatory system</keyword>
<dbReference type="SUPFAM" id="SSF52172">
    <property type="entry name" value="CheY-like"/>
    <property type="match status" value="1"/>
</dbReference>
<dbReference type="GO" id="GO:0000156">
    <property type="term" value="F:phosphorelay response regulator activity"/>
    <property type="evidence" value="ECO:0007669"/>
    <property type="project" value="TreeGrafter"/>
</dbReference>
<dbReference type="GO" id="GO:0032993">
    <property type="term" value="C:protein-DNA complex"/>
    <property type="evidence" value="ECO:0007669"/>
    <property type="project" value="TreeGrafter"/>
</dbReference>
<dbReference type="GO" id="GO:0000976">
    <property type="term" value="F:transcription cis-regulatory region binding"/>
    <property type="evidence" value="ECO:0007669"/>
    <property type="project" value="TreeGrafter"/>
</dbReference>
<dbReference type="GO" id="GO:0006355">
    <property type="term" value="P:regulation of DNA-templated transcription"/>
    <property type="evidence" value="ECO:0007669"/>
    <property type="project" value="InterPro"/>
</dbReference>
<dbReference type="PANTHER" id="PTHR48111:SF67">
    <property type="entry name" value="TRANSCRIPTIONAL REGULATORY PROTEIN TCTD"/>
    <property type="match status" value="1"/>
</dbReference>
<keyword evidence="4 7" id="KW-0238">DNA-binding</keyword>
<dbReference type="Pfam" id="PF00486">
    <property type="entry name" value="Trans_reg_C"/>
    <property type="match status" value="1"/>
</dbReference>